<evidence type="ECO:0000256" key="3">
    <source>
        <dbReference type="ARBA" id="ARBA00022801"/>
    </source>
</evidence>
<evidence type="ECO:0000313" key="7">
    <source>
        <dbReference type="EMBL" id="BAC18948.1"/>
    </source>
</evidence>
<dbReference type="CDD" id="cd16343">
    <property type="entry name" value="LMWPTP"/>
    <property type="match status" value="1"/>
</dbReference>
<dbReference type="Gene3D" id="3.40.50.2300">
    <property type="match status" value="1"/>
</dbReference>
<dbReference type="EC" id="3.1.3.48" evidence="2"/>
<dbReference type="InterPro" id="IPR050438">
    <property type="entry name" value="LMW_PTPase"/>
</dbReference>
<dbReference type="SMART" id="SM00226">
    <property type="entry name" value="LMWPc"/>
    <property type="match status" value="1"/>
</dbReference>
<dbReference type="KEGG" id="cef:CE2138"/>
<dbReference type="PANTHER" id="PTHR11717">
    <property type="entry name" value="LOW MOLECULAR WEIGHT PROTEIN TYROSINE PHOSPHATASE"/>
    <property type="match status" value="1"/>
</dbReference>
<keyword evidence="8" id="KW-1185">Reference proteome</keyword>
<evidence type="ECO:0000256" key="4">
    <source>
        <dbReference type="ARBA" id="ARBA00022912"/>
    </source>
</evidence>
<dbReference type="PANTHER" id="PTHR11717:SF7">
    <property type="entry name" value="LOW MOLECULAR WEIGHT PHOSPHOTYROSINE PROTEIN PHOSPHATASE"/>
    <property type="match status" value="1"/>
</dbReference>
<feature type="active site" description="Proton donor" evidence="5">
    <location>
        <position position="140"/>
    </location>
</feature>
<dbReference type="eggNOG" id="COG0394">
    <property type="taxonomic scope" value="Bacteria"/>
</dbReference>
<proteinExistence type="inferred from homology"/>
<feature type="active site" evidence="5">
    <location>
        <position position="31"/>
    </location>
</feature>
<evidence type="ECO:0000259" key="6">
    <source>
        <dbReference type="SMART" id="SM00226"/>
    </source>
</evidence>
<dbReference type="Proteomes" id="UP000001409">
    <property type="component" value="Chromosome"/>
</dbReference>
<evidence type="ECO:0000256" key="5">
    <source>
        <dbReference type="PIRSR" id="PIRSR617867-1"/>
    </source>
</evidence>
<sequence>MPMSLKGLSMSGPEPGRPLEIVFVCTGNICRSPMAEVMARQEAERAGLGDAVIFSSCGMGHWHIGQPADRRAVVELRAGGYDGSTHRAAQLGPEHMRADLFVAMDGGHAHELAATGAPNDKIRLLRSFDPGSDPSDDVADPYYGTDRDFTLVRENIRDALPGLLDWVREQTSPAS</sequence>
<dbReference type="EMBL" id="BA000035">
    <property type="protein sequence ID" value="BAC18948.1"/>
    <property type="molecule type" value="Genomic_DNA"/>
</dbReference>
<comment type="similarity">
    <text evidence="1">Belongs to the low molecular weight phosphotyrosine protein phosphatase family.</text>
</comment>
<evidence type="ECO:0000313" key="8">
    <source>
        <dbReference type="Proteomes" id="UP000001409"/>
    </source>
</evidence>
<name>Q8FNK6_COREF</name>
<evidence type="ECO:0000256" key="1">
    <source>
        <dbReference type="ARBA" id="ARBA00011063"/>
    </source>
</evidence>
<accession>Q8FNK6</accession>
<dbReference type="PRINTS" id="PR00719">
    <property type="entry name" value="LMWPTPASE"/>
</dbReference>
<dbReference type="AlphaFoldDB" id="Q8FNK6"/>
<dbReference type="SUPFAM" id="SSF52788">
    <property type="entry name" value="Phosphotyrosine protein phosphatases I"/>
    <property type="match status" value="1"/>
</dbReference>
<dbReference type="Pfam" id="PF01451">
    <property type="entry name" value="LMWPc"/>
    <property type="match status" value="1"/>
</dbReference>
<dbReference type="InterPro" id="IPR036196">
    <property type="entry name" value="Ptyr_pPase_sf"/>
</dbReference>
<dbReference type="InterPro" id="IPR023485">
    <property type="entry name" value="Ptyr_pPase"/>
</dbReference>
<feature type="domain" description="Phosphotyrosine protein phosphatase I" evidence="6">
    <location>
        <begin position="19"/>
        <end position="166"/>
    </location>
</feature>
<dbReference type="InterPro" id="IPR017867">
    <property type="entry name" value="Tyr_phospatase_low_mol_wt"/>
</dbReference>
<keyword evidence="3" id="KW-0378">Hydrolase</keyword>
<dbReference type="HOGENOM" id="CLU_071415_2_1_11"/>
<reference evidence="7 8" key="1">
    <citation type="journal article" date="2003" name="Genome Res.">
        <title>Comparative complete genome sequence analysis of the amino acid replacements responsible for the thermostability of Corynebacterium efficiens.</title>
        <authorList>
            <person name="Nishio Y."/>
            <person name="Nakamura Y."/>
            <person name="Kawarabayasi Y."/>
            <person name="Usuda Y."/>
            <person name="Kimura E."/>
            <person name="Sugimoto S."/>
            <person name="Matsui K."/>
            <person name="Yamagishi A."/>
            <person name="Kikuchi H."/>
            <person name="Ikeo K."/>
            <person name="Gojobori T."/>
        </authorList>
    </citation>
    <scope>NUCLEOTIDE SEQUENCE [LARGE SCALE GENOMIC DNA]</scope>
    <source>
        <strain evidence="8">DSM 44549 / YS-314 / AJ 12310 / JCM 11189 / NBRC 100395</strain>
    </source>
</reference>
<feature type="active site" description="Nucleophile" evidence="5">
    <location>
        <position position="25"/>
    </location>
</feature>
<keyword evidence="4" id="KW-0904">Protein phosphatase</keyword>
<evidence type="ECO:0000256" key="2">
    <source>
        <dbReference type="ARBA" id="ARBA00013064"/>
    </source>
</evidence>
<dbReference type="GO" id="GO:0004725">
    <property type="term" value="F:protein tyrosine phosphatase activity"/>
    <property type="evidence" value="ECO:0007669"/>
    <property type="project" value="UniProtKB-EC"/>
</dbReference>
<dbReference type="STRING" id="196164.gene:10742566"/>
<organism evidence="7 8">
    <name type="scientific">Corynebacterium efficiens (strain DSM 44549 / YS-314 / AJ 12310 / JCM 11189 / NBRC 100395)</name>
    <dbReference type="NCBI Taxonomy" id="196164"/>
    <lineage>
        <taxon>Bacteria</taxon>
        <taxon>Bacillati</taxon>
        <taxon>Actinomycetota</taxon>
        <taxon>Actinomycetes</taxon>
        <taxon>Mycobacteriales</taxon>
        <taxon>Corynebacteriaceae</taxon>
        <taxon>Corynebacterium</taxon>
    </lineage>
</organism>
<protein>
    <recommendedName>
        <fullName evidence="2">protein-tyrosine-phosphatase</fullName>
        <ecNumber evidence="2">3.1.3.48</ecNumber>
    </recommendedName>
</protein>